<sequence>MNHREPEITTAPTPEAGSSPQPPQTKASTRADQRWGIERKTDSGEKTIQEHRLKVTAQTREVTQRGTETQEKSQQEPISVTKKKLHAPRRHKKEKKKEKERERKIDKERERSTSKKKKSKDKERDRERKSDGEKGDVKSVEGNGTARQAKVNGADDHHEEDMDVSD</sequence>
<gene>
    <name evidence="3" type="primary">LOC104955994</name>
</gene>
<evidence type="ECO:0000313" key="3">
    <source>
        <dbReference type="RefSeq" id="XP_010781717.1"/>
    </source>
</evidence>
<dbReference type="AlphaFoldDB" id="A0A6I9P0L6"/>
<evidence type="ECO:0000256" key="1">
    <source>
        <dbReference type="SAM" id="MobiDB-lite"/>
    </source>
</evidence>
<feature type="compositionally biased region" description="Basic and acidic residues" evidence="1">
    <location>
        <begin position="29"/>
        <end position="53"/>
    </location>
</feature>
<proteinExistence type="predicted"/>
<dbReference type="RefSeq" id="XP_010781717.1">
    <property type="nucleotide sequence ID" value="XM_010783415.1"/>
</dbReference>
<accession>A0A6I9P0L6</accession>
<organism evidence="2 3">
    <name type="scientific">Notothenia coriiceps</name>
    <name type="common">black rockcod</name>
    <dbReference type="NCBI Taxonomy" id="8208"/>
    <lineage>
        <taxon>Eukaryota</taxon>
        <taxon>Metazoa</taxon>
        <taxon>Chordata</taxon>
        <taxon>Craniata</taxon>
        <taxon>Vertebrata</taxon>
        <taxon>Euteleostomi</taxon>
        <taxon>Actinopterygii</taxon>
        <taxon>Neopterygii</taxon>
        <taxon>Teleostei</taxon>
        <taxon>Neoteleostei</taxon>
        <taxon>Acanthomorphata</taxon>
        <taxon>Eupercaria</taxon>
        <taxon>Perciformes</taxon>
        <taxon>Notothenioidei</taxon>
        <taxon>Nototheniidae</taxon>
        <taxon>Notothenia</taxon>
    </lineage>
</organism>
<feature type="compositionally biased region" description="Polar residues" evidence="1">
    <location>
        <begin position="10"/>
        <end position="28"/>
    </location>
</feature>
<keyword evidence="2" id="KW-1185">Reference proteome</keyword>
<name>A0A6I9P0L6_9TELE</name>
<feature type="compositionally biased region" description="Polar residues" evidence="1">
    <location>
        <begin position="56"/>
        <end position="67"/>
    </location>
</feature>
<feature type="compositionally biased region" description="Basic and acidic residues" evidence="1">
    <location>
        <begin position="120"/>
        <end position="139"/>
    </location>
</feature>
<feature type="compositionally biased region" description="Basic and acidic residues" evidence="1">
    <location>
        <begin position="97"/>
        <end position="113"/>
    </location>
</feature>
<dbReference type="GeneID" id="104955994"/>
<feature type="compositionally biased region" description="Basic residues" evidence="1">
    <location>
        <begin position="81"/>
        <end position="96"/>
    </location>
</feature>
<feature type="region of interest" description="Disordered" evidence="1">
    <location>
        <begin position="1"/>
        <end position="166"/>
    </location>
</feature>
<reference evidence="3" key="1">
    <citation type="submission" date="2025-08" db="UniProtKB">
        <authorList>
            <consortium name="RefSeq"/>
        </authorList>
    </citation>
    <scope>IDENTIFICATION</scope>
    <source>
        <tissue evidence="3">Muscle</tissue>
    </source>
</reference>
<dbReference type="Proteomes" id="UP000504611">
    <property type="component" value="Unplaced"/>
</dbReference>
<evidence type="ECO:0000313" key="2">
    <source>
        <dbReference type="Proteomes" id="UP000504611"/>
    </source>
</evidence>
<protein>
    <submittedName>
        <fullName evidence="3">Serine/arginine-rich splicing factor 11-like</fullName>
    </submittedName>
</protein>
<dbReference type="KEGG" id="ncc:104955994"/>